<name>A0A2M4C7X9_9DIPT</name>
<evidence type="ECO:0000313" key="2">
    <source>
        <dbReference type="EMBL" id="MBW61486.1"/>
    </source>
</evidence>
<dbReference type="AlphaFoldDB" id="A0A2M4C7X9"/>
<dbReference type="EMBL" id="GGFJ01012345">
    <property type="protein sequence ID" value="MBW61486.1"/>
    <property type="molecule type" value="Transcribed_RNA"/>
</dbReference>
<sequence length="108" mass="12217">MNLGMLMMLASSIVLVLDASTGIRMRPCARARPQGRRRSSNNPNPFRTRFDAVAAAAAVAVENRRRRRHFPRRSRGTKGVFCSYCCMPGVNRGYYHFLHIVSCVFVRA</sequence>
<proteinExistence type="predicted"/>
<protein>
    <submittedName>
        <fullName evidence="2">Putative secreted protein</fullName>
    </submittedName>
</protein>
<reference evidence="2" key="1">
    <citation type="submission" date="2018-01" db="EMBL/GenBank/DDBJ databases">
        <title>An insight into the sialome of Amazonian anophelines.</title>
        <authorList>
            <person name="Ribeiro J.M."/>
            <person name="Scarpassa V."/>
            <person name="Calvo E."/>
        </authorList>
    </citation>
    <scope>NUCLEOTIDE SEQUENCE</scope>
    <source>
        <tissue evidence="2">Salivary glands</tissue>
    </source>
</reference>
<feature type="signal peptide" evidence="1">
    <location>
        <begin position="1"/>
        <end position="19"/>
    </location>
</feature>
<feature type="chain" id="PRO_5014630289" evidence="1">
    <location>
        <begin position="20"/>
        <end position="108"/>
    </location>
</feature>
<organism evidence="2">
    <name type="scientific">Anopheles marajoara</name>
    <dbReference type="NCBI Taxonomy" id="58244"/>
    <lineage>
        <taxon>Eukaryota</taxon>
        <taxon>Metazoa</taxon>
        <taxon>Ecdysozoa</taxon>
        <taxon>Arthropoda</taxon>
        <taxon>Hexapoda</taxon>
        <taxon>Insecta</taxon>
        <taxon>Pterygota</taxon>
        <taxon>Neoptera</taxon>
        <taxon>Endopterygota</taxon>
        <taxon>Diptera</taxon>
        <taxon>Nematocera</taxon>
        <taxon>Culicoidea</taxon>
        <taxon>Culicidae</taxon>
        <taxon>Anophelinae</taxon>
        <taxon>Anopheles</taxon>
    </lineage>
</organism>
<evidence type="ECO:0000256" key="1">
    <source>
        <dbReference type="SAM" id="SignalP"/>
    </source>
</evidence>
<accession>A0A2M4C7X9</accession>
<keyword evidence="1" id="KW-0732">Signal</keyword>